<reference evidence="1" key="1">
    <citation type="submission" date="2022-03" db="EMBL/GenBank/DDBJ databases">
        <authorList>
            <person name="Brunel B."/>
        </authorList>
    </citation>
    <scope>NUCLEOTIDE SEQUENCE</scope>
    <source>
        <strain evidence="1">STM4922sample</strain>
    </source>
</reference>
<evidence type="ECO:0000313" key="1">
    <source>
        <dbReference type="EMBL" id="CAH2403681.1"/>
    </source>
</evidence>
<name>A0ABM9E3L8_9HYPH</name>
<comment type="caution">
    <text evidence="1">The sequence shown here is derived from an EMBL/GenBank/DDBJ whole genome shotgun (WGS) entry which is preliminary data.</text>
</comment>
<keyword evidence="2" id="KW-1185">Reference proteome</keyword>
<gene>
    <name evidence="1" type="ORF">MES4922_310051</name>
</gene>
<dbReference type="Proteomes" id="UP001152604">
    <property type="component" value="Unassembled WGS sequence"/>
</dbReference>
<organism evidence="1 2">
    <name type="scientific">Mesorhizobium ventifaucium</name>
    <dbReference type="NCBI Taxonomy" id="666020"/>
    <lineage>
        <taxon>Bacteria</taxon>
        <taxon>Pseudomonadati</taxon>
        <taxon>Pseudomonadota</taxon>
        <taxon>Alphaproteobacteria</taxon>
        <taxon>Hyphomicrobiales</taxon>
        <taxon>Phyllobacteriaceae</taxon>
        <taxon>Mesorhizobium</taxon>
    </lineage>
</organism>
<proteinExistence type="predicted"/>
<sequence>MAPMQMLHCTIVMICLYCDSGRTNQGLEPWVFSLKCSLVRVRRNICATARLWRCFIR</sequence>
<evidence type="ECO:0000313" key="2">
    <source>
        <dbReference type="Proteomes" id="UP001152604"/>
    </source>
</evidence>
<accession>A0ABM9E3L8</accession>
<dbReference type="EMBL" id="CAKXZS010000025">
    <property type="protein sequence ID" value="CAH2403681.1"/>
    <property type="molecule type" value="Genomic_DNA"/>
</dbReference>
<protein>
    <submittedName>
        <fullName evidence="1">Uncharacterized protein</fullName>
    </submittedName>
</protein>